<dbReference type="InterPro" id="IPR008991">
    <property type="entry name" value="Translation_prot_SH3-like_sf"/>
</dbReference>
<comment type="similarity">
    <text evidence="1 4">Belongs to the eukaryotic ribosomal protein eL27 family.</text>
</comment>
<proteinExistence type="inferred from homology"/>
<dbReference type="Gene3D" id="2.30.30.770">
    <property type="match status" value="1"/>
</dbReference>
<dbReference type="GO" id="GO:0005840">
    <property type="term" value="C:ribosome"/>
    <property type="evidence" value="ECO:0007669"/>
    <property type="project" value="UniProtKB-KW"/>
</dbReference>
<dbReference type="InterPro" id="IPR041991">
    <property type="entry name" value="Ribosomal_eL27_KOW"/>
</dbReference>
<comment type="caution">
    <text evidence="5">The sequence shown here is derived from an EMBL/GenBank/DDBJ whole genome shotgun (WGS) entry which is preliminary data.</text>
</comment>
<evidence type="ECO:0000256" key="3">
    <source>
        <dbReference type="ARBA" id="ARBA00023274"/>
    </source>
</evidence>
<keyword evidence="6" id="KW-1185">Reference proteome</keyword>
<accession>A0AAW1RQJ3</accession>
<dbReference type="PROSITE" id="PS01107">
    <property type="entry name" value="RIBOSOMAL_L27E"/>
    <property type="match status" value="1"/>
</dbReference>
<evidence type="ECO:0000313" key="5">
    <source>
        <dbReference type="EMBL" id="KAK9836041.1"/>
    </source>
</evidence>
<evidence type="ECO:0000256" key="2">
    <source>
        <dbReference type="ARBA" id="ARBA00022980"/>
    </source>
</evidence>
<dbReference type="GO" id="GO:1990904">
    <property type="term" value="C:ribonucleoprotein complex"/>
    <property type="evidence" value="ECO:0007669"/>
    <property type="project" value="UniProtKB-KW"/>
</dbReference>
<dbReference type="SUPFAM" id="SSF50104">
    <property type="entry name" value="Translation proteins SH3-like domain"/>
    <property type="match status" value="1"/>
</dbReference>
<gene>
    <name evidence="5" type="ORF">WJX81_008401</name>
</gene>
<reference evidence="5 6" key="1">
    <citation type="journal article" date="2024" name="Nat. Commun.">
        <title>Phylogenomics reveals the evolutionary origins of lichenization in chlorophyte algae.</title>
        <authorList>
            <person name="Puginier C."/>
            <person name="Libourel C."/>
            <person name="Otte J."/>
            <person name="Skaloud P."/>
            <person name="Haon M."/>
            <person name="Grisel S."/>
            <person name="Petersen M."/>
            <person name="Berrin J.G."/>
            <person name="Delaux P.M."/>
            <person name="Dal Grande F."/>
            <person name="Keller J."/>
        </authorList>
    </citation>
    <scope>NUCLEOTIDE SEQUENCE [LARGE SCALE GENOMIC DNA]</scope>
    <source>
        <strain evidence="5 6">SAG 245.80</strain>
    </source>
</reference>
<evidence type="ECO:0000256" key="4">
    <source>
        <dbReference type="RuleBase" id="RU000575"/>
    </source>
</evidence>
<dbReference type="InterPro" id="IPR001141">
    <property type="entry name" value="Ribosomal_eL27"/>
</dbReference>
<dbReference type="InterPro" id="IPR018262">
    <property type="entry name" value="Ribosomal_eL27_CS"/>
</dbReference>
<dbReference type="EMBL" id="JALJOU010000027">
    <property type="protein sequence ID" value="KAK9836041.1"/>
    <property type="molecule type" value="Genomic_DNA"/>
</dbReference>
<dbReference type="GO" id="GO:0006412">
    <property type="term" value="P:translation"/>
    <property type="evidence" value="ECO:0007669"/>
    <property type="project" value="InterPro"/>
</dbReference>
<dbReference type="GO" id="GO:0003735">
    <property type="term" value="F:structural constituent of ribosome"/>
    <property type="evidence" value="ECO:0007669"/>
    <property type="project" value="InterPro"/>
</dbReference>
<dbReference type="Proteomes" id="UP001445335">
    <property type="component" value="Unassembled WGS sequence"/>
</dbReference>
<name>A0AAW1RQJ3_9CHLO</name>
<dbReference type="FunFam" id="2.30.30.770:FF:000001">
    <property type="entry name" value="60S ribosomal protein L27"/>
    <property type="match status" value="1"/>
</dbReference>
<protein>
    <recommendedName>
        <fullName evidence="4">60S ribosomal protein L27</fullName>
    </recommendedName>
</protein>
<keyword evidence="3 4" id="KW-0687">Ribonucleoprotein</keyword>
<dbReference type="CDD" id="cd06090">
    <property type="entry name" value="KOW_RPL27"/>
    <property type="match status" value="1"/>
</dbReference>
<organism evidence="5 6">
    <name type="scientific">Elliptochloris bilobata</name>
    <dbReference type="NCBI Taxonomy" id="381761"/>
    <lineage>
        <taxon>Eukaryota</taxon>
        <taxon>Viridiplantae</taxon>
        <taxon>Chlorophyta</taxon>
        <taxon>core chlorophytes</taxon>
        <taxon>Trebouxiophyceae</taxon>
        <taxon>Trebouxiophyceae incertae sedis</taxon>
        <taxon>Elliptochloris clade</taxon>
        <taxon>Elliptochloris</taxon>
    </lineage>
</organism>
<evidence type="ECO:0000256" key="1">
    <source>
        <dbReference type="ARBA" id="ARBA00009124"/>
    </source>
</evidence>
<sequence length="135" mass="15542">MVKFLKPGKVIVLLTGRYAGKKAVIVKNQDDGTSSRPYGHAIVCGLAKEPRKVIKRSSLKKQAKNSRLKTFIKVVNYQHMMPTRYTLDVDLKAIVTQDVLDNSTKKQEARKEAKKQLEEKFKSGKNRWFFSKLRF</sequence>
<keyword evidence="2 4" id="KW-0689">Ribosomal protein</keyword>
<dbReference type="AlphaFoldDB" id="A0AAW1RQJ3"/>
<dbReference type="PANTHER" id="PTHR10497">
    <property type="entry name" value="60S RIBOSOMAL PROTEIN L27"/>
    <property type="match status" value="1"/>
</dbReference>
<evidence type="ECO:0000313" key="6">
    <source>
        <dbReference type="Proteomes" id="UP001445335"/>
    </source>
</evidence>
<dbReference type="Pfam" id="PF01777">
    <property type="entry name" value="Ribosomal_L27e"/>
    <property type="match status" value="1"/>
</dbReference>
<dbReference type="InterPro" id="IPR038655">
    <property type="entry name" value="Ribosomal_eL27_sf"/>
</dbReference>